<reference evidence="1 2" key="1">
    <citation type="submission" date="2016-11" db="EMBL/GenBank/DDBJ databases">
        <authorList>
            <person name="Jaros S."/>
            <person name="Januszkiewicz K."/>
            <person name="Wedrychowicz H."/>
        </authorList>
    </citation>
    <scope>NUCLEOTIDE SEQUENCE [LARGE SCALE GENOMIC DNA]</scope>
    <source>
        <strain evidence="1 2">DSM 29431</strain>
    </source>
</reference>
<name>A0A1M5XHW2_9RHOB</name>
<dbReference type="EMBL" id="FQXC01000006">
    <property type="protein sequence ID" value="SHH98843.1"/>
    <property type="molecule type" value="Genomic_DNA"/>
</dbReference>
<sequence length="256" mass="28544">MLSRILVVTALYATPVAAEPLFPNSVVSNSIDFIRGDDPSAFHCLAYTGVIRAEMPDKRSDVLFVDDVFAYLARFRDGTDVPIWIHPDIGSEAAARDIARPAVEALGKLPTAMRGRLNHVVIHSGNETAFAEDEGRFFVLYSENIKTRLRDNDLEETVFHESVHATLDVPFLRDAAWLAAQAADGAFITEYAARHPAKEDFAESALFAWALLQHPGRLPLSFETRVRTIMPNRLAFFETLLNDGPVFTRTDLRPDC</sequence>
<dbReference type="Proteomes" id="UP000184221">
    <property type="component" value="Unassembled WGS sequence"/>
</dbReference>
<dbReference type="AlphaFoldDB" id="A0A1M5XHW2"/>
<evidence type="ECO:0000313" key="2">
    <source>
        <dbReference type="Proteomes" id="UP000184221"/>
    </source>
</evidence>
<keyword evidence="2" id="KW-1185">Reference proteome</keyword>
<evidence type="ECO:0000313" key="1">
    <source>
        <dbReference type="EMBL" id="SHH98843.1"/>
    </source>
</evidence>
<protein>
    <submittedName>
        <fullName evidence="1">Uncharacterized protein</fullName>
    </submittedName>
</protein>
<gene>
    <name evidence="1" type="ORF">SAMN05443551_3936</name>
</gene>
<accession>A0A1M5XHW2</accession>
<proteinExistence type="predicted"/>
<organism evidence="1 2">
    <name type="scientific">Marivita hallyeonensis</name>
    <dbReference type="NCBI Taxonomy" id="996342"/>
    <lineage>
        <taxon>Bacteria</taxon>
        <taxon>Pseudomonadati</taxon>
        <taxon>Pseudomonadota</taxon>
        <taxon>Alphaproteobacteria</taxon>
        <taxon>Rhodobacterales</taxon>
        <taxon>Roseobacteraceae</taxon>
        <taxon>Marivita</taxon>
    </lineage>
</organism>